<dbReference type="OMA" id="EDRCAET"/>
<gene>
    <name evidence="26" type="primary">RAB35</name>
</gene>
<comment type="cofactor">
    <cofactor evidence="1">
        <name>Mg(2+)</name>
        <dbReference type="ChEBI" id="CHEBI:18420"/>
    </cofactor>
</comment>
<dbReference type="SMART" id="SM00176">
    <property type="entry name" value="RAN"/>
    <property type="match status" value="1"/>
</dbReference>
<evidence type="ECO:0000256" key="17">
    <source>
        <dbReference type="ARBA" id="ARBA00022927"/>
    </source>
</evidence>
<name>A0A2I3H125_NOMLE</name>
<keyword evidence="14" id="KW-0967">Endosome</keyword>
<keyword evidence="17" id="KW-0653">Protein transport</keyword>
<dbReference type="PROSITE" id="PS51420">
    <property type="entry name" value="RHO"/>
    <property type="match status" value="1"/>
</dbReference>
<dbReference type="SMART" id="SM00175">
    <property type="entry name" value="RAB"/>
    <property type="match status" value="1"/>
</dbReference>
<dbReference type="GO" id="GO:0005525">
    <property type="term" value="F:GTP binding"/>
    <property type="evidence" value="ECO:0007669"/>
    <property type="project" value="UniProtKB-KW"/>
</dbReference>
<sequence length="276" mass="30955">MGFRPRAALKGDLLAALLPPAAPVLSNSAAARRPLRPVHRRWAGVGAEGAGYRAFPARLCVLRPWPRPRTLETRSSREPRPTVAACLAFSLAGVGKSSLLLRFADNTFSGSYITTIGVDFKIRTVEINGEKVKLQIWDTAGQERFRTITSTYYRGTHGVIVVYDVTSAESFVNVKRWLHEINQNCDDVCRILVGNKNDDPERKVVETEDAYKFAGQMGIQLFETSAKENVNVEEMFNCITELVLRAKKDNLAKQQQQQQNDVVKLTKNSKRKKRCC</sequence>
<dbReference type="GO" id="GO:0046872">
    <property type="term" value="F:metal ion binding"/>
    <property type="evidence" value="ECO:0007669"/>
    <property type="project" value="UniProtKB-KW"/>
</dbReference>
<dbReference type="InterPro" id="IPR001806">
    <property type="entry name" value="Small_GTPase"/>
</dbReference>
<evidence type="ECO:0000256" key="6">
    <source>
        <dbReference type="ARBA" id="ARBA00004600"/>
    </source>
</evidence>
<dbReference type="FunCoup" id="A0A2I3H125">
    <property type="interactions" value="2416"/>
</dbReference>
<dbReference type="PANTHER" id="PTHR47977">
    <property type="entry name" value="RAS-RELATED PROTEIN RAB"/>
    <property type="match status" value="1"/>
</dbReference>
<dbReference type="GO" id="GO:0031175">
    <property type="term" value="P:neuron projection development"/>
    <property type="evidence" value="ECO:0007669"/>
    <property type="project" value="Ensembl"/>
</dbReference>
<keyword evidence="19" id="KW-0472">Membrane</keyword>
<evidence type="ECO:0000256" key="4">
    <source>
        <dbReference type="ARBA" id="ARBA00004223"/>
    </source>
</evidence>
<reference evidence="26 27" key="1">
    <citation type="submission" date="2012-10" db="EMBL/GenBank/DDBJ databases">
        <authorList>
            <consortium name="Gibbon Genome Sequencing Consortium"/>
        </authorList>
    </citation>
    <scope>NUCLEOTIDE SEQUENCE [LARGE SCALE GENOMIC DNA]</scope>
</reference>
<dbReference type="GO" id="GO:0005886">
    <property type="term" value="C:plasma membrane"/>
    <property type="evidence" value="ECO:0007669"/>
    <property type="project" value="UniProtKB-SubCell"/>
</dbReference>
<keyword evidence="23" id="KW-0968">Cytoplasmic vesicle</keyword>
<dbReference type="SMART" id="SM00174">
    <property type="entry name" value="RHO"/>
    <property type="match status" value="1"/>
</dbReference>
<dbReference type="EMBL" id="ADFV01121753">
    <property type="status" value="NOT_ANNOTATED_CDS"/>
    <property type="molecule type" value="Genomic_DNA"/>
</dbReference>
<evidence type="ECO:0000256" key="24">
    <source>
        <dbReference type="ARBA" id="ARBA00047660"/>
    </source>
</evidence>
<evidence type="ECO:0000256" key="3">
    <source>
        <dbReference type="ARBA" id="ARBA00004177"/>
    </source>
</evidence>
<keyword evidence="9" id="KW-0813">Transport</keyword>
<dbReference type="PROSITE" id="PS51421">
    <property type="entry name" value="RAS"/>
    <property type="match status" value="1"/>
</dbReference>
<proteinExistence type="inferred from homology"/>
<dbReference type="NCBIfam" id="TIGR00231">
    <property type="entry name" value="small_GTP"/>
    <property type="match status" value="1"/>
</dbReference>
<dbReference type="GO" id="GO:0005768">
    <property type="term" value="C:endosome"/>
    <property type="evidence" value="ECO:0007669"/>
    <property type="project" value="UniProtKB-SubCell"/>
</dbReference>
<evidence type="ECO:0000256" key="5">
    <source>
        <dbReference type="ARBA" id="ARBA00004342"/>
    </source>
</evidence>
<dbReference type="EMBL" id="ADFV01121754">
    <property type="status" value="NOT_ANNOTATED_CDS"/>
    <property type="molecule type" value="Genomic_DNA"/>
</dbReference>
<organism evidence="26 27">
    <name type="scientific">Nomascus leucogenys</name>
    <name type="common">Northern white-cheeked gibbon</name>
    <name type="synonym">Hylobates leucogenys</name>
    <dbReference type="NCBI Taxonomy" id="61853"/>
    <lineage>
        <taxon>Eukaryota</taxon>
        <taxon>Metazoa</taxon>
        <taxon>Chordata</taxon>
        <taxon>Craniata</taxon>
        <taxon>Vertebrata</taxon>
        <taxon>Euteleostomi</taxon>
        <taxon>Mammalia</taxon>
        <taxon>Eutheria</taxon>
        <taxon>Euarchontoglires</taxon>
        <taxon>Primates</taxon>
        <taxon>Haplorrhini</taxon>
        <taxon>Catarrhini</taxon>
        <taxon>Hylobatidae</taxon>
        <taxon>Nomascus</taxon>
    </lineage>
</organism>
<evidence type="ECO:0000256" key="8">
    <source>
        <dbReference type="ARBA" id="ARBA00011984"/>
    </source>
</evidence>
<dbReference type="SMART" id="SM00173">
    <property type="entry name" value="RAS"/>
    <property type="match status" value="1"/>
</dbReference>
<evidence type="ECO:0000256" key="25">
    <source>
        <dbReference type="ARBA" id="ARBA00067828"/>
    </source>
</evidence>
<dbReference type="EMBL" id="ADFV01121755">
    <property type="status" value="NOT_ANNOTATED_CDS"/>
    <property type="molecule type" value="Genomic_DNA"/>
</dbReference>
<keyword evidence="12" id="KW-0479">Metal-binding</keyword>
<evidence type="ECO:0000256" key="11">
    <source>
        <dbReference type="ARBA" id="ARBA00022553"/>
    </source>
</evidence>
<dbReference type="EC" id="3.6.5.2" evidence="8"/>
<evidence type="ECO:0000256" key="22">
    <source>
        <dbReference type="ARBA" id="ARBA00023289"/>
    </source>
</evidence>
<evidence type="ECO:0000256" key="23">
    <source>
        <dbReference type="ARBA" id="ARBA00023329"/>
    </source>
</evidence>
<keyword evidence="18" id="KW-0342">GTP-binding</keyword>
<keyword evidence="16" id="KW-0460">Magnesium</keyword>
<evidence type="ECO:0000256" key="21">
    <source>
        <dbReference type="ARBA" id="ARBA00023288"/>
    </source>
</evidence>
<keyword evidence="22" id="KW-0636">Prenylation</keyword>
<dbReference type="GO" id="GO:0003925">
    <property type="term" value="F:G protein activity"/>
    <property type="evidence" value="ECO:0007669"/>
    <property type="project" value="UniProtKB-EC"/>
</dbReference>
<keyword evidence="13" id="KW-0547">Nucleotide-binding</keyword>
<dbReference type="InterPro" id="IPR050227">
    <property type="entry name" value="Rab"/>
</dbReference>
<dbReference type="GO" id="GO:0030136">
    <property type="term" value="C:clathrin-coated vesicle"/>
    <property type="evidence" value="ECO:0007669"/>
    <property type="project" value="UniProtKB-SubCell"/>
</dbReference>
<evidence type="ECO:0000256" key="16">
    <source>
        <dbReference type="ARBA" id="ARBA00022842"/>
    </source>
</evidence>
<evidence type="ECO:0000256" key="1">
    <source>
        <dbReference type="ARBA" id="ARBA00001946"/>
    </source>
</evidence>
<comment type="subcellular location">
    <subcellularLocation>
        <location evidence="5">Cell membrane</location>
        <topology evidence="5">Lipid-anchor</topology>
        <orientation evidence="5">Cytoplasmic side</orientation>
    </subcellularLocation>
    <subcellularLocation>
        <location evidence="2">Cytoplasmic vesicle</location>
        <location evidence="2">Clathrin-coated vesicle</location>
    </subcellularLocation>
    <subcellularLocation>
        <location evidence="3">Endosome</location>
    </subcellularLocation>
    <subcellularLocation>
        <location evidence="4">Melanosome</location>
    </subcellularLocation>
    <subcellularLocation>
        <location evidence="6">Membrane</location>
        <location evidence="6">Clathrin-coated pit</location>
    </subcellularLocation>
</comment>
<dbReference type="Gene3D" id="3.40.50.300">
    <property type="entry name" value="P-loop containing nucleotide triphosphate hydrolases"/>
    <property type="match status" value="1"/>
</dbReference>
<evidence type="ECO:0000313" key="27">
    <source>
        <dbReference type="Proteomes" id="UP000001073"/>
    </source>
</evidence>
<evidence type="ECO:0000256" key="10">
    <source>
        <dbReference type="ARBA" id="ARBA00022475"/>
    </source>
</evidence>
<keyword evidence="21" id="KW-0449">Lipoprotein</keyword>
<dbReference type="PROSITE" id="PS51419">
    <property type="entry name" value="RAB"/>
    <property type="match status" value="1"/>
</dbReference>
<evidence type="ECO:0000256" key="14">
    <source>
        <dbReference type="ARBA" id="ARBA00022753"/>
    </source>
</evidence>
<keyword evidence="11" id="KW-0597">Phosphoprotein</keyword>
<keyword evidence="27" id="KW-1185">Reference proteome</keyword>
<dbReference type="InterPro" id="IPR005225">
    <property type="entry name" value="Small_GTP-bd"/>
</dbReference>
<dbReference type="SUPFAM" id="SSF52540">
    <property type="entry name" value="P-loop containing nucleoside triphosphate hydrolases"/>
    <property type="match status" value="1"/>
</dbReference>
<keyword evidence="10" id="KW-1003">Cell membrane</keyword>
<dbReference type="GO" id="GO:0005905">
    <property type="term" value="C:clathrin-coated pit"/>
    <property type="evidence" value="ECO:0007669"/>
    <property type="project" value="UniProtKB-SubCell"/>
</dbReference>
<evidence type="ECO:0000256" key="18">
    <source>
        <dbReference type="ARBA" id="ARBA00023134"/>
    </source>
</evidence>
<comment type="similarity">
    <text evidence="7">Belongs to the small GTPase superfamily. Rab family.</text>
</comment>
<dbReference type="GeneTree" id="ENSGT00940000158557"/>
<dbReference type="AlphaFoldDB" id="A0A2I3H125"/>
<evidence type="ECO:0000256" key="7">
    <source>
        <dbReference type="ARBA" id="ARBA00006270"/>
    </source>
</evidence>
<protein>
    <recommendedName>
        <fullName evidence="25">Ras-related protein Rab-35</fullName>
        <ecNumber evidence="8">3.6.5.2</ecNumber>
    </recommendedName>
</protein>
<dbReference type="GO" id="GO:0015031">
    <property type="term" value="P:protein transport"/>
    <property type="evidence" value="ECO:0007669"/>
    <property type="project" value="UniProtKB-KW"/>
</dbReference>
<dbReference type="Ensembl" id="ENSNLET00000039785.1">
    <property type="protein sequence ID" value="ENSNLEP00000037241.1"/>
    <property type="gene ID" value="ENSNLEG00000000263.2"/>
</dbReference>
<dbReference type="Proteomes" id="UP000001073">
    <property type="component" value="Chromosome 10"/>
</dbReference>
<evidence type="ECO:0000313" key="26">
    <source>
        <dbReference type="Ensembl" id="ENSNLEP00000037241.1"/>
    </source>
</evidence>
<dbReference type="GO" id="GO:0042470">
    <property type="term" value="C:melanosome"/>
    <property type="evidence" value="ECO:0007669"/>
    <property type="project" value="UniProtKB-SubCell"/>
</dbReference>
<dbReference type="InParanoid" id="A0A2I3H125"/>
<accession>A0A2I3H125</accession>
<evidence type="ECO:0000256" key="12">
    <source>
        <dbReference type="ARBA" id="ARBA00022723"/>
    </source>
</evidence>
<reference evidence="26" key="3">
    <citation type="submission" date="2025-09" db="UniProtKB">
        <authorList>
            <consortium name="Ensembl"/>
        </authorList>
    </citation>
    <scope>IDENTIFICATION</scope>
</reference>
<dbReference type="InterPro" id="IPR027417">
    <property type="entry name" value="P-loop_NTPase"/>
</dbReference>
<dbReference type="Pfam" id="PF00071">
    <property type="entry name" value="Ras"/>
    <property type="match status" value="1"/>
</dbReference>
<keyword evidence="20" id="KW-0168">Coated pit</keyword>
<dbReference type="EMBL" id="ADFV01121756">
    <property type="status" value="NOT_ANNOTATED_CDS"/>
    <property type="molecule type" value="Genomic_DNA"/>
</dbReference>
<dbReference type="STRING" id="61853.ENSNLEP00000037241"/>
<dbReference type="FunFam" id="3.40.50.300:FF:000404">
    <property type="entry name" value="Putative ras-related protein Rab-35"/>
    <property type="match status" value="1"/>
</dbReference>
<evidence type="ECO:0000256" key="15">
    <source>
        <dbReference type="ARBA" id="ARBA00022801"/>
    </source>
</evidence>
<evidence type="ECO:0000256" key="19">
    <source>
        <dbReference type="ARBA" id="ARBA00023136"/>
    </source>
</evidence>
<evidence type="ECO:0000256" key="9">
    <source>
        <dbReference type="ARBA" id="ARBA00022448"/>
    </source>
</evidence>
<evidence type="ECO:0000256" key="20">
    <source>
        <dbReference type="ARBA" id="ARBA00023176"/>
    </source>
</evidence>
<reference evidence="26" key="2">
    <citation type="submission" date="2025-08" db="UniProtKB">
        <authorList>
            <consortium name="Ensembl"/>
        </authorList>
    </citation>
    <scope>IDENTIFICATION</scope>
</reference>
<evidence type="ECO:0000256" key="13">
    <source>
        <dbReference type="ARBA" id="ARBA00022741"/>
    </source>
</evidence>
<keyword evidence="15" id="KW-0378">Hydrolase</keyword>
<dbReference type="PRINTS" id="PR00449">
    <property type="entry name" value="RASTRNSFRMNG"/>
</dbReference>
<comment type="catalytic activity">
    <reaction evidence="24">
        <text>GTP + H2O = GDP + phosphate + H(+)</text>
        <dbReference type="Rhea" id="RHEA:19669"/>
        <dbReference type="ChEBI" id="CHEBI:15377"/>
        <dbReference type="ChEBI" id="CHEBI:15378"/>
        <dbReference type="ChEBI" id="CHEBI:37565"/>
        <dbReference type="ChEBI" id="CHEBI:43474"/>
        <dbReference type="ChEBI" id="CHEBI:58189"/>
        <dbReference type="EC" id="3.6.5.2"/>
    </reaction>
    <physiologicalReaction direction="left-to-right" evidence="24">
        <dbReference type="Rhea" id="RHEA:19670"/>
    </physiologicalReaction>
</comment>
<evidence type="ECO:0000256" key="2">
    <source>
        <dbReference type="ARBA" id="ARBA00004132"/>
    </source>
</evidence>